<comment type="similarity">
    <text evidence="2">Belongs to the NAD(P)-dependent epimerase/dehydratase family. Dihydroflavonol-4-reductase subfamily.</text>
</comment>
<protein>
    <submittedName>
        <fullName evidence="4">NAD(P)-binding protein</fullName>
    </submittedName>
</protein>
<evidence type="ECO:0000256" key="2">
    <source>
        <dbReference type="ARBA" id="ARBA00023445"/>
    </source>
</evidence>
<evidence type="ECO:0000313" key="4">
    <source>
        <dbReference type="EMBL" id="KAF2238264.1"/>
    </source>
</evidence>
<name>A0A6A6HJE4_VIRVR</name>
<dbReference type="InterPro" id="IPR036291">
    <property type="entry name" value="NAD(P)-bd_dom_sf"/>
</dbReference>
<dbReference type="InterPro" id="IPR050425">
    <property type="entry name" value="NAD(P)_dehydrat-like"/>
</dbReference>
<evidence type="ECO:0000313" key="5">
    <source>
        <dbReference type="Proteomes" id="UP000800092"/>
    </source>
</evidence>
<dbReference type="GO" id="GO:0016616">
    <property type="term" value="F:oxidoreductase activity, acting on the CH-OH group of donors, NAD or NADP as acceptor"/>
    <property type="evidence" value="ECO:0007669"/>
    <property type="project" value="InterPro"/>
</dbReference>
<proteinExistence type="inferred from homology"/>
<keyword evidence="5" id="KW-1185">Reference proteome</keyword>
<evidence type="ECO:0000259" key="3">
    <source>
        <dbReference type="Pfam" id="PF01073"/>
    </source>
</evidence>
<dbReference type="Gene3D" id="3.40.50.720">
    <property type="entry name" value="NAD(P)-binding Rossmann-like Domain"/>
    <property type="match status" value="1"/>
</dbReference>
<accession>A0A6A6HJE4</accession>
<dbReference type="Pfam" id="PF01073">
    <property type="entry name" value="3Beta_HSD"/>
    <property type="match status" value="1"/>
</dbReference>
<keyword evidence="1" id="KW-0560">Oxidoreductase</keyword>
<dbReference type="GO" id="GO:0006694">
    <property type="term" value="P:steroid biosynthetic process"/>
    <property type="evidence" value="ECO:0007669"/>
    <property type="project" value="InterPro"/>
</dbReference>
<gene>
    <name evidence="4" type="ORF">EV356DRAFT_507359</name>
</gene>
<dbReference type="InterPro" id="IPR002225">
    <property type="entry name" value="3Beta_OHSteriod_DH/Estase"/>
</dbReference>
<feature type="domain" description="3-beta hydroxysteroid dehydrogenase/isomerase" evidence="3">
    <location>
        <begin position="7"/>
        <end position="153"/>
    </location>
</feature>
<dbReference type="PANTHER" id="PTHR10366">
    <property type="entry name" value="NAD DEPENDENT EPIMERASE/DEHYDRATASE"/>
    <property type="match status" value="1"/>
</dbReference>
<evidence type="ECO:0000256" key="1">
    <source>
        <dbReference type="ARBA" id="ARBA00023002"/>
    </source>
</evidence>
<organism evidence="4 5">
    <name type="scientific">Viridothelium virens</name>
    <name type="common">Speckled blister lichen</name>
    <name type="synonym">Trypethelium virens</name>
    <dbReference type="NCBI Taxonomy" id="1048519"/>
    <lineage>
        <taxon>Eukaryota</taxon>
        <taxon>Fungi</taxon>
        <taxon>Dikarya</taxon>
        <taxon>Ascomycota</taxon>
        <taxon>Pezizomycotina</taxon>
        <taxon>Dothideomycetes</taxon>
        <taxon>Dothideomycetes incertae sedis</taxon>
        <taxon>Trypetheliales</taxon>
        <taxon>Trypetheliaceae</taxon>
        <taxon>Viridothelium</taxon>
    </lineage>
</organism>
<dbReference type="AlphaFoldDB" id="A0A6A6HJE4"/>
<dbReference type="PANTHER" id="PTHR10366:SF564">
    <property type="entry name" value="STEROL-4-ALPHA-CARBOXYLATE 3-DEHYDROGENASE, DECARBOXYLATING"/>
    <property type="match status" value="1"/>
</dbReference>
<dbReference type="OrthoDB" id="2735536at2759"/>
<dbReference type="Proteomes" id="UP000800092">
    <property type="component" value="Unassembled WGS sequence"/>
</dbReference>
<reference evidence="4" key="1">
    <citation type="journal article" date="2020" name="Stud. Mycol.">
        <title>101 Dothideomycetes genomes: a test case for predicting lifestyles and emergence of pathogens.</title>
        <authorList>
            <person name="Haridas S."/>
            <person name="Albert R."/>
            <person name="Binder M."/>
            <person name="Bloem J."/>
            <person name="Labutti K."/>
            <person name="Salamov A."/>
            <person name="Andreopoulos B."/>
            <person name="Baker S."/>
            <person name="Barry K."/>
            <person name="Bills G."/>
            <person name="Bluhm B."/>
            <person name="Cannon C."/>
            <person name="Castanera R."/>
            <person name="Culley D."/>
            <person name="Daum C."/>
            <person name="Ezra D."/>
            <person name="Gonzalez J."/>
            <person name="Henrissat B."/>
            <person name="Kuo A."/>
            <person name="Liang C."/>
            <person name="Lipzen A."/>
            <person name="Lutzoni F."/>
            <person name="Magnuson J."/>
            <person name="Mondo S."/>
            <person name="Nolan M."/>
            <person name="Ohm R."/>
            <person name="Pangilinan J."/>
            <person name="Park H.-J."/>
            <person name="Ramirez L."/>
            <person name="Alfaro M."/>
            <person name="Sun H."/>
            <person name="Tritt A."/>
            <person name="Yoshinaga Y."/>
            <person name="Zwiers L.-H."/>
            <person name="Turgeon B."/>
            <person name="Goodwin S."/>
            <person name="Spatafora J."/>
            <person name="Crous P."/>
            <person name="Grigoriev I."/>
        </authorList>
    </citation>
    <scope>NUCLEOTIDE SEQUENCE</scope>
    <source>
        <strain evidence="4">Tuck. ex Michener</strain>
    </source>
</reference>
<dbReference type="SUPFAM" id="SSF51735">
    <property type="entry name" value="NAD(P)-binding Rossmann-fold domains"/>
    <property type="match status" value="1"/>
</dbReference>
<dbReference type="EMBL" id="ML991776">
    <property type="protein sequence ID" value="KAF2238264.1"/>
    <property type="molecule type" value="Genomic_DNA"/>
</dbReference>
<sequence>MASELVLVTGGSGHLGHRVLVDALKAGYRVRAAVRSQAKADKILATLSLKNFKSLGRLSFAIVPDMIADGAYDDAVAGTSYIIHVASPIAHTYKEGDDLEAQFIQPAVKGTMNILLAARKTESVKRIVLTSSIVAIVSWKDFVSGSSSTVFNEKSRTPFLPGPYDGVFEAYSAGKVKALNDTEAWVSRENPQFDIVHIFPAFILGQDELVTDVENIIDGTNAKVLTAVTGGQDGPTPSASIHLEHVSLAHVRALDQRILGNQGLILSSGGLHGTVWETQLDIVAQEFGAEVQRGTLPNNGTISTLPIKIDETKSEEILRMKFRTFEEQVKNFVGHYLELKLASA</sequence>